<dbReference type="AlphaFoldDB" id="A0A2V5JWV0"/>
<accession>A0A2V5JWV0</accession>
<evidence type="ECO:0000313" key="1">
    <source>
        <dbReference type="EMBL" id="PYI51279.1"/>
    </source>
</evidence>
<dbReference type="OrthoDB" id="63962at2"/>
<dbReference type="InterPro" id="IPR027056">
    <property type="entry name" value="Gluconate_2DH_su3"/>
</dbReference>
<dbReference type="RefSeq" id="WP_110842792.1">
    <property type="nucleotide sequence ID" value="NZ_QJVJ01000013.1"/>
</dbReference>
<organism evidence="1 2">
    <name type="scientific">Paenibacillus flagellatus</name>
    <dbReference type="NCBI Taxonomy" id="2211139"/>
    <lineage>
        <taxon>Bacteria</taxon>
        <taxon>Bacillati</taxon>
        <taxon>Bacillota</taxon>
        <taxon>Bacilli</taxon>
        <taxon>Bacillales</taxon>
        <taxon>Paenibacillaceae</taxon>
        <taxon>Paenibacillus</taxon>
    </lineage>
</organism>
<dbReference type="Proteomes" id="UP000247476">
    <property type="component" value="Unassembled WGS sequence"/>
</dbReference>
<sequence length="196" mass="22366">MKKTRYPNYDVLTEQKEWDDHTRAIVLSRTEGVHSYRSLSLVEAEMLRAICAVLAGDDRANIIQFVLVHIDRTLSSPSAESERKASEPEAAELVHLGLKRLDHWCVSRHKRPFIDLTATDQHSIVLEMGEEKLALPPDYAFPQKALFNKLLSWTVESYYSHPTVWSEIGYGGPAYPRGYVRANIGQLDPWEARTDT</sequence>
<evidence type="ECO:0008006" key="3">
    <source>
        <dbReference type="Google" id="ProtNLM"/>
    </source>
</evidence>
<keyword evidence="2" id="KW-1185">Reference proteome</keyword>
<evidence type="ECO:0000313" key="2">
    <source>
        <dbReference type="Proteomes" id="UP000247476"/>
    </source>
</evidence>
<proteinExistence type="predicted"/>
<comment type="caution">
    <text evidence="1">The sequence shown here is derived from an EMBL/GenBank/DDBJ whole genome shotgun (WGS) entry which is preliminary data.</text>
</comment>
<dbReference type="Pfam" id="PF13618">
    <property type="entry name" value="Gluconate_2-dh3"/>
    <property type="match status" value="1"/>
</dbReference>
<reference evidence="1 2" key="1">
    <citation type="submission" date="2018-05" db="EMBL/GenBank/DDBJ databases">
        <title>Paenibacillus flagellatus sp. nov., isolated from selenium mineral soil.</title>
        <authorList>
            <person name="Dai X."/>
        </authorList>
    </citation>
    <scope>NUCLEOTIDE SEQUENCE [LARGE SCALE GENOMIC DNA]</scope>
    <source>
        <strain evidence="1 2">DXL2</strain>
    </source>
</reference>
<protein>
    <recommendedName>
        <fullName evidence="3">Gluconate 2-dehydrogenase subunit 3 family protein</fullName>
    </recommendedName>
</protein>
<name>A0A2V5JWV0_9BACL</name>
<gene>
    <name evidence="1" type="ORF">DLM86_24935</name>
</gene>
<dbReference type="EMBL" id="QJVJ01000013">
    <property type="protein sequence ID" value="PYI51279.1"/>
    <property type="molecule type" value="Genomic_DNA"/>
</dbReference>